<protein>
    <submittedName>
        <fullName evidence="4">Alpha/beta hydrolase</fullName>
    </submittedName>
</protein>
<dbReference type="Proteomes" id="UP000196531">
    <property type="component" value="Unassembled WGS sequence"/>
</dbReference>
<sequence>MHINEYGSGKKTLILVHGGPSLFGYMKSLGDQLSHKYKIVDYAQRGTFETPRTDNDQLSFDSHIEDLRQIIETYNKEQPVTLIGHSWGADLALLTVAKHQGLVEKVISLGTASLEEETGDIFANNIQARLSAEIKIKLEDIDERYKTSKTIDEMNLIMQERLALTGPVYHLDPLTEEMLPESKWNFNSFSFSIDSIWELIESGEVPTLLKEIKEPVIAIHGDYDPIPLKETFKFLEENIPRIKTIEVPKSGHFPWLEKTSKDFFIEVLLEELK</sequence>
<dbReference type="Gene3D" id="3.40.50.1820">
    <property type="entry name" value="alpha/beta hydrolase"/>
    <property type="match status" value="1"/>
</dbReference>
<organism evidence="4 5">
    <name type="scientific">Halobacteriovorax marinus</name>
    <dbReference type="NCBI Taxonomy" id="97084"/>
    <lineage>
        <taxon>Bacteria</taxon>
        <taxon>Pseudomonadati</taxon>
        <taxon>Bdellovibrionota</taxon>
        <taxon>Bacteriovoracia</taxon>
        <taxon>Bacteriovoracales</taxon>
        <taxon>Halobacteriovoraceae</taxon>
        <taxon>Halobacteriovorax</taxon>
    </lineage>
</organism>
<proteinExistence type="inferred from homology"/>
<evidence type="ECO:0000313" key="4">
    <source>
        <dbReference type="EMBL" id="OUR93551.1"/>
    </source>
</evidence>
<evidence type="ECO:0000256" key="1">
    <source>
        <dbReference type="ARBA" id="ARBA00010088"/>
    </source>
</evidence>
<reference evidence="5" key="1">
    <citation type="journal article" date="2017" name="Proc. Natl. Acad. Sci. U.S.A.">
        <title>Simulation of Deepwater Horizon oil plume reveals substrate specialization within a complex community of hydrocarbon-degraders.</title>
        <authorList>
            <person name="Hu P."/>
            <person name="Dubinsky E.A."/>
            <person name="Probst A.J."/>
            <person name="Wang J."/>
            <person name="Sieber C.M.K."/>
            <person name="Tom L.M."/>
            <person name="Gardinali P."/>
            <person name="Banfield J.F."/>
            <person name="Atlas R.M."/>
            <person name="Andersen G.L."/>
        </authorList>
    </citation>
    <scope>NUCLEOTIDE SEQUENCE [LARGE SCALE GENOMIC DNA]</scope>
</reference>
<gene>
    <name evidence="4" type="ORF">A9Q84_18965</name>
</gene>
<dbReference type="PRINTS" id="PR00793">
    <property type="entry name" value="PROAMNOPTASE"/>
</dbReference>
<dbReference type="InterPro" id="IPR000073">
    <property type="entry name" value="AB_hydrolase_1"/>
</dbReference>
<dbReference type="PANTHER" id="PTHR43798">
    <property type="entry name" value="MONOACYLGLYCEROL LIPASE"/>
    <property type="match status" value="1"/>
</dbReference>
<dbReference type="InterPro" id="IPR050266">
    <property type="entry name" value="AB_hydrolase_sf"/>
</dbReference>
<accession>A0A1Y5F295</accession>
<dbReference type="PANTHER" id="PTHR43798:SF31">
    <property type="entry name" value="AB HYDROLASE SUPERFAMILY PROTEIN YCLE"/>
    <property type="match status" value="1"/>
</dbReference>
<dbReference type="EMBL" id="MAAO01000015">
    <property type="protein sequence ID" value="OUR93551.1"/>
    <property type="molecule type" value="Genomic_DNA"/>
</dbReference>
<dbReference type="GO" id="GO:0016020">
    <property type="term" value="C:membrane"/>
    <property type="evidence" value="ECO:0007669"/>
    <property type="project" value="TreeGrafter"/>
</dbReference>
<keyword evidence="2 4" id="KW-0378">Hydrolase</keyword>
<comment type="similarity">
    <text evidence="1">Belongs to the peptidase S33 family.</text>
</comment>
<dbReference type="SUPFAM" id="SSF53474">
    <property type="entry name" value="alpha/beta-Hydrolases"/>
    <property type="match status" value="1"/>
</dbReference>
<name>A0A1Y5F295_9BACT</name>
<evidence type="ECO:0000256" key="2">
    <source>
        <dbReference type="ARBA" id="ARBA00022801"/>
    </source>
</evidence>
<comment type="caution">
    <text evidence="4">The sequence shown here is derived from an EMBL/GenBank/DDBJ whole genome shotgun (WGS) entry which is preliminary data.</text>
</comment>
<dbReference type="InterPro" id="IPR002410">
    <property type="entry name" value="Peptidase_S33"/>
</dbReference>
<dbReference type="Pfam" id="PF00561">
    <property type="entry name" value="Abhydrolase_1"/>
    <property type="match status" value="1"/>
</dbReference>
<dbReference type="GO" id="GO:0006508">
    <property type="term" value="P:proteolysis"/>
    <property type="evidence" value="ECO:0007669"/>
    <property type="project" value="InterPro"/>
</dbReference>
<dbReference type="GO" id="GO:0008233">
    <property type="term" value="F:peptidase activity"/>
    <property type="evidence" value="ECO:0007669"/>
    <property type="project" value="InterPro"/>
</dbReference>
<evidence type="ECO:0000313" key="5">
    <source>
        <dbReference type="Proteomes" id="UP000196531"/>
    </source>
</evidence>
<dbReference type="AlphaFoldDB" id="A0A1Y5F295"/>
<feature type="domain" description="AB hydrolase-1" evidence="3">
    <location>
        <begin position="12"/>
        <end position="258"/>
    </location>
</feature>
<evidence type="ECO:0000259" key="3">
    <source>
        <dbReference type="Pfam" id="PF00561"/>
    </source>
</evidence>
<dbReference type="InterPro" id="IPR029058">
    <property type="entry name" value="AB_hydrolase_fold"/>
</dbReference>